<dbReference type="Proteomes" id="UP000887569">
    <property type="component" value="Unplaced"/>
</dbReference>
<dbReference type="AlphaFoldDB" id="A0A914ZI49"/>
<organism evidence="1 2">
    <name type="scientific">Parascaris univalens</name>
    <name type="common">Nematode worm</name>
    <dbReference type="NCBI Taxonomy" id="6257"/>
    <lineage>
        <taxon>Eukaryota</taxon>
        <taxon>Metazoa</taxon>
        <taxon>Ecdysozoa</taxon>
        <taxon>Nematoda</taxon>
        <taxon>Chromadorea</taxon>
        <taxon>Rhabditida</taxon>
        <taxon>Spirurina</taxon>
        <taxon>Ascaridomorpha</taxon>
        <taxon>Ascaridoidea</taxon>
        <taxon>Ascarididae</taxon>
        <taxon>Parascaris</taxon>
    </lineage>
</organism>
<dbReference type="WBParaSite" id="PgB04_g169_t03">
    <property type="protein sequence ID" value="PgB04_g169_t03"/>
    <property type="gene ID" value="PgB04_g169"/>
</dbReference>
<evidence type="ECO:0000313" key="1">
    <source>
        <dbReference type="Proteomes" id="UP000887569"/>
    </source>
</evidence>
<reference evidence="2" key="1">
    <citation type="submission" date="2022-11" db="UniProtKB">
        <authorList>
            <consortium name="WormBaseParasite"/>
        </authorList>
    </citation>
    <scope>IDENTIFICATION</scope>
</reference>
<keyword evidence="1" id="KW-1185">Reference proteome</keyword>
<evidence type="ECO:0000313" key="2">
    <source>
        <dbReference type="WBParaSite" id="PgB04_g169_t03"/>
    </source>
</evidence>
<accession>A0A914ZI49</accession>
<proteinExistence type="predicted"/>
<name>A0A914ZI49_PARUN</name>
<protein>
    <submittedName>
        <fullName evidence="2">Uncharacterized protein</fullName>
    </submittedName>
</protein>
<sequence>HEQRALMVASEARRYDKKKPIERNMKQKTLVGRSHKQISSEKFVVNKNETVTKMQKDTEELRKRFDESLKKAMNQQNYHLVKGELSEEEEEDDLAISVQQKTVQEVVASTAKVLLHDERIEPASVEIQMRINNIKGHTRGKAANVRFDAFMAKVDERGGKIIRGAMTAE</sequence>